<dbReference type="SUPFAM" id="SSF103473">
    <property type="entry name" value="MFS general substrate transporter"/>
    <property type="match status" value="2"/>
</dbReference>
<keyword evidence="1" id="KW-1015">Disulfide bond</keyword>
<feature type="transmembrane region" description="Helical" evidence="2">
    <location>
        <begin position="536"/>
        <end position="562"/>
    </location>
</feature>
<dbReference type="AlphaFoldDB" id="A0A0R3RJQ5"/>
<keyword evidence="2" id="KW-0406">Ion transport</keyword>
<accession>A0A0R3RJQ5</accession>
<dbReference type="GO" id="GO:0043252">
    <property type="term" value="P:sodium-independent organic anion transport"/>
    <property type="evidence" value="ECO:0007669"/>
    <property type="project" value="TreeGrafter"/>
</dbReference>
<keyword evidence="2" id="KW-1133">Transmembrane helix</keyword>
<evidence type="ECO:0000313" key="3">
    <source>
        <dbReference type="Proteomes" id="UP000050640"/>
    </source>
</evidence>
<dbReference type="PANTHER" id="PTHR11388:SF142">
    <property type="entry name" value="SOLUTE CARRIER ORGANIC ANION TRANSPORTER FAMILY MEMBER 5A1"/>
    <property type="match status" value="1"/>
</dbReference>
<feature type="transmembrane region" description="Helical" evidence="2">
    <location>
        <begin position="93"/>
        <end position="114"/>
    </location>
</feature>
<evidence type="ECO:0000256" key="1">
    <source>
        <dbReference type="ARBA" id="ARBA00023157"/>
    </source>
</evidence>
<dbReference type="GO" id="GO:0016323">
    <property type="term" value="C:basolateral plasma membrane"/>
    <property type="evidence" value="ECO:0007669"/>
    <property type="project" value="TreeGrafter"/>
</dbReference>
<dbReference type="Pfam" id="PF03137">
    <property type="entry name" value="OATP"/>
    <property type="match status" value="1"/>
</dbReference>
<feature type="transmembrane region" description="Helical" evidence="2">
    <location>
        <begin position="369"/>
        <end position="389"/>
    </location>
</feature>
<keyword evidence="3" id="KW-1185">Reference proteome</keyword>
<keyword evidence="2" id="KW-0813">Transport</keyword>
<dbReference type="CDD" id="cd17336">
    <property type="entry name" value="MFS_SLCO_OATP"/>
    <property type="match status" value="1"/>
</dbReference>
<name>A0A0R3RJQ5_9BILA</name>
<dbReference type="InterPro" id="IPR004156">
    <property type="entry name" value="OATP"/>
</dbReference>
<feature type="transmembrane region" description="Helical" evidence="2">
    <location>
        <begin position="246"/>
        <end position="268"/>
    </location>
</feature>
<proteinExistence type="inferred from homology"/>
<organism evidence="3 4">
    <name type="scientific">Elaeophora elaphi</name>
    <dbReference type="NCBI Taxonomy" id="1147741"/>
    <lineage>
        <taxon>Eukaryota</taxon>
        <taxon>Metazoa</taxon>
        <taxon>Ecdysozoa</taxon>
        <taxon>Nematoda</taxon>
        <taxon>Chromadorea</taxon>
        <taxon>Rhabditida</taxon>
        <taxon>Spirurina</taxon>
        <taxon>Spiruromorpha</taxon>
        <taxon>Filarioidea</taxon>
        <taxon>Onchocercidae</taxon>
        <taxon>Elaeophora</taxon>
    </lineage>
</organism>
<feature type="transmembrane region" description="Helical" evidence="2">
    <location>
        <begin position="330"/>
        <end position="349"/>
    </location>
</feature>
<feature type="transmembrane region" description="Helical" evidence="2">
    <location>
        <begin position="627"/>
        <end position="649"/>
    </location>
</feature>
<feature type="transmembrane region" description="Helical" evidence="2">
    <location>
        <begin position="159"/>
        <end position="187"/>
    </location>
</feature>
<evidence type="ECO:0000313" key="4">
    <source>
        <dbReference type="WBParaSite" id="EEL_0000171401-mRNA-1"/>
    </source>
</evidence>
<dbReference type="WBParaSite" id="EEL_0000171401-mRNA-1">
    <property type="protein sequence ID" value="EEL_0000171401-mRNA-1"/>
    <property type="gene ID" value="EEL_0000171401"/>
</dbReference>
<dbReference type="NCBIfam" id="TIGR00805">
    <property type="entry name" value="oat"/>
    <property type="match status" value="1"/>
</dbReference>
<dbReference type="GO" id="GO:0015347">
    <property type="term" value="F:sodium-independent organic anion transmembrane transporter activity"/>
    <property type="evidence" value="ECO:0007669"/>
    <property type="project" value="TreeGrafter"/>
</dbReference>
<keyword evidence="2" id="KW-0472">Membrane</keyword>
<feature type="transmembrane region" description="Helical" evidence="2">
    <location>
        <begin position="64"/>
        <end position="86"/>
    </location>
</feature>
<comment type="subcellular location">
    <subcellularLocation>
        <location evidence="2">Cell membrane</location>
        <topology evidence="2">Multi-pass membrane protein</topology>
    </subcellularLocation>
</comment>
<dbReference type="Proteomes" id="UP000050640">
    <property type="component" value="Unplaced"/>
</dbReference>
<dbReference type="Gene3D" id="1.20.1250.20">
    <property type="entry name" value="MFS general substrate transporter like domains"/>
    <property type="match status" value="1"/>
</dbReference>
<keyword evidence="2" id="KW-0812">Transmembrane</keyword>
<dbReference type="GO" id="GO:0006811">
    <property type="term" value="P:monoatomic ion transport"/>
    <property type="evidence" value="ECO:0007669"/>
    <property type="project" value="UniProtKB-KW"/>
</dbReference>
<dbReference type="InterPro" id="IPR036259">
    <property type="entry name" value="MFS_trans_sf"/>
</dbReference>
<feature type="transmembrane region" description="Helical" evidence="2">
    <location>
        <begin position="21"/>
        <end position="44"/>
    </location>
</feature>
<sequence>MQNEAPILLPRKRQPLSKKRAPSVECFLATMLFVIGVQGTYLAYVVGILTNLERRFSISSKKSGALLSFYDIGHTVAVVLIGFLANDKHLPRITAAGVILSAVSMFILALPMVLHGTKSFDESSLLRYEHEYVLRNVCDPSRVADDSDQNCRLQEDEHFLAFSILVIGQILAGIAAAPFNTVAYVYVDNNLADKTKSPFYLSLLSSMYAFAPTFGFALSACVTRVYTTITDVPSNVTINSDEWIGAWWLGFIIFGLLYLVGAVPLLFFPKKLLQYDADTFEMQQLRNGCSHDHDDHEIVASENDEQSQGTFCKQLKATFAEFPGLIKNPVFTSMIIGWMFGSYLTSGYSTYLPKYIETQFSRSASAADIYAGIVSIGSIAVSTALGGYLLTKFNPSPRKALLFLIATWSIIVITYLIGAIIGCDEPQVKQLIGTTAINELLKLKCLEFLEQLIFYHIPNIHFKFFSRDDSLECSFGCHCDQVDLFNPVNYHMLNYFSPCHAGCREYNSYLQKWDLCLCADNGPIESGLFVDECNEIFIYVATMFTGLFFGNLFFMTTMMIVLRSVCDEDKVLALSFASCITNIMGFIPAPVIFGWIIDEDCLLWHSRCPHDRGNCVIYDNEAFRQSFHLTSAGFQAFAVISVIICYLFSCKFTFPEEVRAEDEHDEKQIDSCTLRPDVVQNVL</sequence>
<dbReference type="PANTHER" id="PTHR11388">
    <property type="entry name" value="ORGANIC ANION TRANSPORTER"/>
    <property type="match status" value="1"/>
</dbReference>
<dbReference type="STRING" id="1147741.A0A0R3RJQ5"/>
<feature type="transmembrane region" description="Helical" evidence="2">
    <location>
        <begin position="574"/>
        <end position="597"/>
    </location>
</feature>
<reference evidence="4" key="1">
    <citation type="submission" date="2017-02" db="UniProtKB">
        <authorList>
            <consortium name="WormBaseParasite"/>
        </authorList>
    </citation>
    <scope>IDENTIFICATION</scope>
</reference>
<feature type="transmembrane region" description="Helical" evidence="2">
    <location>
        <begin position="199"/>
        <end position="226"/>
    </location>
</feature>
<evidence type="ECO:0000256" key="2">
    <source>
        <dbReference type="RuleBase" id="RU362056"/>
    </source>
</evidence>
<protein>
    <recommendedName>
        <fullName evidence="2">Solute carrier organic anion transporter family member</fullName>
    </recommendedName>
</protein>
<feature type="transmembrane region" description="Helical" evidence="2">
    <location>
        <begin position="401"/>
        <end position="421"/>
    </location>
</feature>
<comment type="similarity">
    <text evidence="2">Belongs to the organo anion transporter (TC 2.A.60) family.</text>
</comment>